<accession>A0A2H1WDF2</accession>
<evidence type="ECO:0000256" key="3">
    <source>
        <dbReference type="ARBA" id="ARBA00022737"/>
    </source>
</evidence>
<evidence type="ECO:0000256" key="2">
    <source>
        <dbReference type="ARBA" id="ARBA00022553"/>
    </source>
</evidence>
<feature type="region of interest" description="Disordered" evidence="11">
    <location>
        <begin position="1"/>
        <end position="46"/>
    </location>
</feature>
<dbReference type="EMBL" id="ODYU01007888">
    <property type="protein sequence ID" value="SOQ51057.1"/>
    <property type="molecule type" value="Genomic_DNA"/>
</dbReference>
<dbReference type="InterPro" id="IPR039678">
    <property type="entry name" value="CTNNBL1"/>
</dbReference>
<evidence type="ECO:0000313" key="13">
    <source>
        <dbReference type="EMBL" id="SOQ51057.1"/>
    </source>
</evidence>
<evidence type="ECO:0000256" key="1">
    <source>
        <dbReference type="ARBA" id="ARBA00004123"/>
    </source>
</evidence>
<keyword evidence="3" id="KW-0677">Repeat</keyword>
<gene>
    <name evidence="13" type="ORF">SFRICE_000404</name>
</gene>
<keyword evidence="2" id="KW-0597">Phosphoprotein</keyword>
<organism evidence="13">
    <name type="scientific">Spodoptera frugiperda</name>
    <name type="common">Fall armyworm</name>
    <dbReference type="NCBI Taxonomy" id="7108"/>
    <lineage>
        <taxon>Eukaryota</taxon>
        <taxon>Metazoa</taxon>
        <taxon>Ecdysozoa</taxon>
        <taxon>Arthropoda</taxon>
        <taxon>Hexapoda</taxon>
        <taxon>Insecta</taxon>
        <taxon>Pterygota</taxon>
        <taxon>Neoptera</taxon>
        <taxon>Endopterygota</taxon>
        <taxon>Lepidoptera</taxon>
        <taxon>Glossata</taxon>
        <taxon>Ditrysia</taxon>
        <taxon>Noctuoidea</taxon>
        <taxon>Noctuidae</taxon>
        <taxon>Amphipyrinae</taxon>
        <taxon>Spodoptera</taxon>
    </lineage>
</organism>
<evidence type="ECO:0000256" key="8">
    <source>
        <dbReference type="ARBA" id="ARBA00070106"/>
    </source>
</evidence>
<dbReference type="OrthoDB" id="1898821at2759"/>
<proteinExistence type="predicted"/>
<dbReference type="InterPro" id="IPR016024">
    <property type="entry name" value="ARM-type_fold"/>
</dbReference>
<evidence type="ECO:0000256" key="5">
    <source>
        <dbReference type="ARBA" id="ARBA00023242"/>
    </source>
</evidence>
<reference evidence="13" key="1">
    <citation type="submission" date="2016-07" db="EMBL/GenBank/DDBJ databases">
        <authorList>
            <person name="Bretaudeau A."/>
        </authorList>
    </citation>
    <scope>NUCLEOTIDE SEQUENCE</scope>
    <source>
        <strain evidence="13">Rice</strain>
        <tissue evidence="13">Whole body</tissue>
    </source>
</reference>
<dbReference type="Gene3D" id="1.25.10.10">
    <property type="entry name" value="Leucine-rich Repeat Variant"/>
    <property type="match status" value="1"/>
</dbReference>
<dbReference type="PANTHER" id="PTHR14978:SF0">
    <property type="entry name" value="BETA-CATENIN-LIKE PROTEIN 1"/>
    <property type="match status" value="1"/>
</dbReference>
<dbReference type="GO" id="GO:0005681">
    <property type="term" value="C:spliceosomal complex"/>
    <property type="evidence" value="ECO:0007669"/>
    <property type="project" value="TreeGrafter"/>
</dbReference>
<dbReference type="AlphaFoldDB" id="A0A2H1WDF2"/>
<feature type="coiled-coil region" evidence="10">
    <location>
        <begin position="455"/>
        <end position="486"/>
    </location>
</feature>
<evidence type="ECO:0000256" key="6">
    <source>
        <dbReference type="ARBA" id="ARBA00058456"/>
    </source>
</evidence>
<keyword evidence="5" id="KW-0539">Nucleus</keyword>
<comment type="function">
    <text evidence="6">Component of the PRP19-CDC5L complex that forms an integral part of the spliceosome and is required for activating pre-mRNA splicing. Participates in AID/AICDA-mediated somatic hypermutation (SHM) and class-switch recombination (CSR), 2 processes resulting in the production of high-affinity, mutated isotype-switched antibodies.</text>
</comment>
<sequence>MDVGELLSFKPTPTPKRPNEEDSGDSDDEGPKASKMRRMARNKSDNVLLPLSKTLPKEPTITDEEREDILRFVENETTEGDVLDETAVKKLVLNFEKKTLRNREMRIKFPDQPEKFMDSEIDLYEALQELSAVATVPDQYPLLVDLKCINSLLELLSHDNTDVSTKVVHLLQASNSYSELTDDDILQESEEGAEALMNALAEAEAPSLLLHNLSRLDEQVPDERDAVHDTLGIIENLIEFRTEMCAEVAKQGFLQWILKRLKLKVPFDANKLYATEILSILLQNTPENRKLLGELDGIDVLLQQLAFYKRNDPAGAEEQEAMENMFNSLCCALTEPSNRDRFLRGEGLQLMNLMLREKKMSRNGSLKVLDYALAGPEGRDNCNKFVDILGLRTVFPLFMKTPKRKRILTVDEHEEHVVSIIASMLRNCQGSQRQRLLAKFTENDLEKVDRLLELHFKYMDKVDRTEKEMEQEQEELNDDAQYLMRLSNGLFTLQLIDRIILEASLYRGTSGHKAACTTCAVPTWRLSQDYSTRHESVTLAYSLLDEKRKVYLAPSAKQKHSSPHKKVRVYFSEYAGNLGDAGSEEWRQQEQQHILQLVDKF</sequence>
<comment type="subunit">
    <text evidence="7">Component of the PRP19-CDC5L splicing complex composed of a core complex comprising a homotetramer of PRPF19, CDC5L, PLRG1 and BCAS2, and at least three less stably associated proteins CTNNBL1, CWC15 and HSPA8. Interacts directly with CWC15 and CDC5L in the complex. Interacts with AICDA; the interaction is important for the antibody diversification activity of AICDA. Interacts with PRPF31 (via its NLS). Interacts (via its N-terminal NLS) with KPNA1 and KPNA2.</text>
</comment>
<dbReference type="InterPro" id="IPR013180">
    <property type="entry name" value="CTNNBL1_N"/>
</dbReference>
<dbReference type="InterPro" id="IPR011989">
    <property type="entry name" value="ARM-like"/>
</dbReference>
<dbReference type="SMART" id="SM01156">
    <property type="entry name" value="DUF1716"/>
    <property type="match status" value="1"/>
</dbReference>
<dbReference type="FunFam" id="1.25.10.10:FF:001136">
    <property type="entry name" value="Beta-catenin-like protein 1"/>
    <property type="match status" value="1"/>
</dbReference>
<evidence type="ECO:0000256" key="9">
    <source>
        <dbReference type="ARBA" id="ARBA00083862"/>
    </source>
</evidence>
<evidence type="ECO:0000259" key="12">
    <source>
        <dbReference type="SMART" id="SM01156"/>
    </source>
</evidence>
<feature type="domain" description="Beta-catenin-like protein 1 N-terminal" evidence="12">
    <location>
        <begin position="62"/>
        <end position="168"/>
    </location>
</feature>
<evidence type="ECO:0000256" key="4">
    <source>
        <dbReference type="ARBA" id="ARBA00023054"/>
    </source>
</evidence>
<evidence type="ECO:0000256" key="11">
    <source>
        <dbReference type="SAM" id="MobiDB-lite"/>
    </source>
</evidence>
<dbReference type="PANTHER" id="PTHR14978">
    <property type="entry name" value="BETA-CATENIN-LIKE PROTEIN 1 NUCLEAR ASSOCIATED PROTEIN"/>
    <property type="match status" value="1"/>
</dbReference>
<keyword evidence="4 10" id="KW-0175">Coiled coil</keyword>
<evidence type="ECO:0000256" key="10">
    <source>
        <dbReference type="SAM" id="Coils"/>
    </source>
</evidence>
<name>A0A2H1WDF2_SPOFR</name>
<dbReference type="GO" id="GO:0010467">
    <property type="term" value="P:gene expression"/>
    <property type="evidence" value="ECO:0007669"/>
    <property type="project" value="UniProtKB-ARBA"/>
</dbReference>
<protein>
    <recommendedName>
        <fullName evidence="8">Beta-catenin-like protein 1</fullName>
    </recommendedName>
    <alternativeName>
        <fullName evidence="9">Nuclear-associated protein</fullName>
    </alternativeName>
</protein>
<dbReference type="SUPFAM" id="SSF48371">
    <property type="entry name" value="ARM repeat"/>
    <property type="match status" value="1"/>
</dbReference>
<evidence type="ECO:0000256" key="7">
    <source>
        <dbReference type="ARBA" id="ARBA00061776"/>
    </source>
</evidence>
<comment type="subcellular location">
    <subcellularLocation>
        <location evidence="1">Nucleus</location>
    </subcellularLocation>
</comment>
<dbReference type="Pfam" id="PF08216">
    <property type="entry name" value="CTNNBL"/>
    <property type="match status" value="1"/>
</dbReference>